<keyword evidence="1" id="KW-0472">Membrane</keyword>
<evidence type="ECO:0000256" key="1">
    <source>
        <dbReference type="SAM" id="Phobius"/>
    </source>
</evidence>
<sequence length="212" mass="21169">MSDVHTTGFRPPLSRGQGVAAALVGMVIGYGLAVDPVVHSAEQVLYPLLWLVASAIALRYLVAPQLGSLSLRSAAAGVSYALVLLSIAGLVGPASGHQGLSVHLGIPGWGPAVFYTGPLLSVSIIPFLTVGYLTLGLLVAVTIDRSWKASGAGLLGVFACVGCSAPLLAGVAGSVGAGSLSATLSQAQYPIATAAFLLSIAGLGLALSRIDP</sequence>
<feature type="transmembrane region" description="Helical" evidence="1">
    <location>
        <begin position="152"/>
        <end position="175"/>
    </location>
</feature>
<evidence type="ECO:0000313" key="3">
    <source>
        <dbReference type="Proteomes" id="UP000296706"/>
    </source>
</evidence>
<feature type="transmembrane region" description="Helical" evidence="1">
    <location>
        <begin position="12"/>
        <end position="32"/>
    </location>
</feature>
<reference evidence="2 3" key="1">
    <citation type="journal article" date="2019" name="Nat. Commun.">
        <title>A new type of DNA phosphorothioation-based antiviral system in archaea.</title>
        <authorList>
            <person name="Xiong L."/>
            <person name="Liu S."/>
            <person name="Chen S."/>
            <person name="Xiao Y."/>
            <person name="Zhu B."/>
            <person name="Gao Y."/>
            <person name="Zhang Y."/>
            <person name="Chen B."/>
            <person name="Luo J."/>
            <person name="Deng Z."/>
            <person name="Chen X."/>
            <person name="Wang L."/>
            <person name="Chen S."/>
        </authorList>
    </citation>
    <scope>NUCLEOTIDE SEQUENCE [LARGE SCALE GENOMIC DNA]</scope>
    <source>
        <strain evidence="2 3">CBA1105</strain>
    </source>
</reference>
<name>A0A4D6HFU9_9EURY</name>
<proteinExistence type="predicted"/>
<keyword evidence="1" id="KW-0812">Transmembrane</keyword>
<gene>
    <name evidence="2" type="ORF">DV733_10660</name>
</gene>
<dbReference type="InterPro" id="IPR055968">
    <property type="entry name" value="DUF7546"/>
</dbReference>
<keyword evidence="3" id="KW-1185">Reference proteome</keyword>
<organism evidence="2 3">
    <name type="scientific">Halapricum salinum</name>
    <dbReference type="NCBI Taxonomy" id="1457250"/>
    <lineage>
        <taxon>Archaea</taxon>
        <taxon>Methanobacteriati</taxon>
        <taxon>Methanobacteriota</taxon>
        <taxon>Stenosarchaea group</taxon>
        <taxon>Halobacteria</taxon>
        <taxon>Halobacteriales</taxon>
        <taxon>Haloarculaceae</taxon>
        <taxon>Halapricum</taxon>
    </lineage>
</organism>
<feature type="transmembrane region" description="Helical" evidence="1">
    <location>
        <begin position="74"/>
        <end position="92"/>
    </location>
</feature>
<feature type="transmembrane region" description="Helical" evidence="1">
    <location>
        <begin position="112"/>
        <end position="140"/>
    </location>
</feature>
<dbReference type="KEGG" id="hsn:DV733_10660"/>
<dbReference type="AlphaFoldDB" id="A0A4D6HFU9"/>
<dbReference type="EMBL" id="CP031310">
    <property type="protein sequence ID" value="QCC51667.1"/>
    <property type="molecule type" value="Genomic_DNA"/>
</dbReference>
<dbReference type="STRING" id="1457250.GCA_000755225_00764"/>
<dbReference type="RefSeq" id="WP_049994719.1">
    <property type="nucleotide sequence ID" value="NZ_CP031310.1"/>
</dbReference>
<feature type="transmembrane region" description="Helical" evidence="1">
    <location>
        <begin position="187"/>
        <end position="207"/>
    </location>
</feature>
<feature type="transmembrane region" description="Helical" evidence="1">
    <location>
        <begin position="44"/>
        <end position="62"/>
    </location>
</feature>
<evidence type="ECO:0000313" key="2">
    <source>
        <dbReference type="EMBL" id="QCC51667.1"/>
    </source>
</evidence>
<protein>
    <submittedName>
        <fullName evidence="2">Uncharacterized protein</fullName>
    </submittedName>
</protein>
<dbReference type="GeneID" id="39848329"/>
<accession>A0A4D6HFU9</accession>
<dbReference type="Proteomes" id="UP000296706">
    <property type="component" value="Chromosome"/>
</dbReference>
<dbReference type="Pfam" id="PF24412">
    <property type="entry name" value="DUF7546"/>
    <property type="match status" value="1"/>
</dbReference>
<keyword evidence="1" id="KW-1133">Transmembrane helix</keyword>